<keyword evidence="1" id="KW-0547">Nucleotide-binding</keyword>
<reference evidence="1 2" key="1">
    <citation type="submission" date="2012-11" db="EMBL/GenBank/DDBJ databases">
        <title>Genome assembly of Thiorhodococcus sp. AK35.</title>
        <authorList>
            <person name="Nupur N."/>
            <person name="Khatri I."/>
            <person name="Subramanian S."/>
            <person name="Pinnaka A."/>
        </authorList>
    </citation>
    <scope>NUCLEOTIDE SEQUENCE [LARGE SCALE GENOMIC DNA]</scope>
    <source>
        <strain evidence="1 2">AK35</strain>
    </source>
</reference>
<organism evidence="1 2">
    <name type="scientific">Imhoffiella purpurea</name>
    <dbReference type="NCBI Taxonomy" id="1249627"/>
    <lineage>
        <taxon>Bacteria</taxon>
        <taxon>Pseudomonadati</taxon>
        <taxon>Pseudomonadota</taxon>
        <taxon>Gammaproteobacteria</taxon>
        <taxon>Chromatiales</taxon>
        <taxon>Chromatiaceae</taxon>
        <taxon>Imhoffiella</taxon>
    </lineage>
</organism>
<dbReference type="AlphaFoldDB" id="W9VUC9"/>
<accession>W9VUC9</accession>
<keyword evidence="2" id="KW-1185">Reference proteome</keyword>
<evidence type="ECO:0000313" key="1">
    <source>
        <dbReference type="EMBL" id="EXJ13970.1"/>
    </source>
</evidence>
<keyword evidence="1" id="KW-0378">Hydrolase</keyword>
<keyword evidence="1" id="KW-0067">ATP-binding</keyword>
<dbReference type="GO" id="GO:0004386">
    <property type="term" value="F:helicase activity"/>
    <property type="evidence" value="ECO:0007669"/>
    <property type="project" value="UniProtKB-KW"/>
</dbReference>
<proteinExistence type="predicted"/>
<sequence length="58" mass="6472">MDARFKDLLDRCLFLDLETGPGGDIHKIGAVHGDRSFMRDPGRSIATIAFRDILRLTA</sequence>
<name>W9VUC9_9GAMM</name>
<dbReference type="EMBL" id="AONC01000052">
    <property type="protein sequence ID" value="EXJ13970.1"/>
    <property type="molecule type" value="Genomic_DNA"/>
</dbReference>
<keyword evidence="1" id="KW-0347">Helicase</keyword>
<protein>
    <submittedName>
        <fullName evidence="1">ATP-dependent DNA helicase RecQ</fullName>
    </submittedName>
</protein>
<evidence type="ECO:0000313" key="2">
    <source>
        <dbReference type="Proteomes" id="UP000019460"/>
    </source>
</evidence>
<dbReference type="STRING" id="1249627.D779_3170"/>
<comment type="caution">
    <text evidence="1">The sequence shown here is derived from an EMBL/GenBank/DDBJ whole genome shotgun (WGS) entry which is preliminary data.</text>
</comment>
<dbReference type="Proteomes" id="UP000019460">
    <property type="component" value="Unassembled WGS sequence"/>
</dbReference>
<gene>
    <name evidence="1" type="ORF">D779_3170</name>
</gene>